<accession>A0A199UCN0</accession>
<name>A0A199UCN0_MANES</name>
<organism evidence="1">
    <name type="scientific">Manihot esculenta</name>
    <name type="common">Cassava</name>
    <name type="synonym">Jatropha manihot</name>
    <dbReference type="NCBI Taxonomy" id="3983"/>
    <lineage>
        <taxon>Eukaryota</taxon>
        <taxon>Viridiplantae</taxon>
        <taxon>Streptophyta</taxon>
        <taxon>Embryophyta</taxon>
        <taxon>Tracheophyta</taxon>
        <taxon>Spermatophyta</taxon>
        <taxon>Magnoliopsida</taxon>
        <taxon>eudicotyledons</taxon>
        <taxon>Gunneridae</taxon>
        <taxon>Pentapetalae</taxon>
        <taxon>rosids</taxon>
        <taxon>fabids</taxon>
        <taxon>Malpighiales</taxon>
        <taxon>Euphorbiaceae</taxon>
        <taxon>Crotonoideae</taxon>
        <taxon>Manihoteae</taxon>
        <taxon>Manihot</taxon>
    </lineage>
</organism>
<reference evidence="1" key="1">
    <citation type="submission" date="2016-02" db="EMBL/GenBank/DDBJ databases">
        <title>WGS assembly of Manihot esculenta.</title>
        <authorList>
            <person name="Bredeson J.V."/>
            <person name="Prochnik S.E."/>
            <person name="Lyons J.B."/>
            <person name="Schmutz J."/>
            <person name="Grimwood J."/>
            <person name="Vrebalov J."/>
            <person name="Bart R.S."/>
            <person name="Amuge T."/>
            <person name="Ferguson M.E."/>
            <person name="Green R."/>
            <person name="Putnam N."/>
            <person name="Stites J."/>
            <person name="Rounsley S."/>
            <person name="Rokhsar D.S."/>
        </authorList>
    </citation>
    <scope>NUCLEOTIDE SEQUENCE [LARGE SCALE GENOMIC DNA]</scope>
    <source>
        <tissue evidence="1">Leaf</tissue>
    </source>
</reference>
<dbReference type="EMBL" id="KV450437">
    <property type="protein sequence ID" value="OAY22396.1"/>
    <property type="molecule type" value="Genomic_DNA"/>
</dbReference>
<gene>
    <name evidence="1" type="ORF">MANES_S007000</name>
</gene>
<evidence type="ECO:0000313" key="1">
    <source>
        <dbReference type="EMBL" id="OAY22396.1"/>
    </source>
</evidence>
<dbReference type="AlphaFoldDB" id="A0A199UCN0"/>
<proteinExistence type="predicted"/>
<sequence>MGIEGKTNVLFVNMVYNGYILVLDHHLSYLYGAFCDTFVWCYECETHCFLLFEMLVKLGKKSCFGCFFSPFSSI</sequence>
<protein>
    <submittedName>
        <fullName evidence="1">Uncharacterized protein</fullName>
    </submittedName>
</protein>